<feature type="compositionally biased region" description="Polar residues" evidence="1">
    <location>
        <begin position="16"/>
        <end position="26"/>
    </location>
</feature>
<feature type="compositionally biased region" description="Basic and acidic residues" evidence="1">
    <location>
        <begin position="621"/>
        <end position="648"/>
    </location>
</feature>
<gene>
    <name evidence="2" type="ORF">A0H81_09171</name>
</gene>
<name>A0A1C7M128_GRIFR</name>
<feature type="compositionally biased region" description="Basic and acidic residues" evidence="1">
    <location>
        <begin position="657"/>
        <end position="675"/>
    </location>
</feature>
<dbReference type="EMBL" id="LUGG01000013">
    <property type="protein sequence ID" value="OBZ70630.1"/>
    <property type="molecule type" value="Genomic_DNA"/>
</dbReference>
<evidence type="ECO:0000313" key="3">
    <source>
        <dbReference type="Proteomes" id="UP000092993"/>
    </source>
</evidence>
<sequence>MDQPLGGDADPDCNPTYATPWQTTPHTHPYFLQQPPQIMFAPPQMGVMQGQYTWPPMMGPGNVPSASVMSNAGYLHSGLPPNMLGIAQPAAPSSFRFGTVATTSGSQFGPPTDMHTELPSPSSAPVSPLNAFPGLQQLPSLMMLQGAWGPQPSLHTLGISATHSVQATAADSPSPITSSSLSMQSESMPPPMNPVISGTSGPIPLPELPPLPPLPPLLPLPAVDGPLAIFFSAMQSLYAWAGAINERFESDMIGRTIALEVCTQIQAKCDIMHQEITSVLECLGGSSAGKKHKTSAESLMKMHPAVKICLTLLNMAFSLNETQSQCHKMFWKLVGVPKGEYDILIKIQLPSPGVLYMTNETTGSTRWYPSLLKPVDDPANGQFIEAIAKQIQDHDSAHIAEHKELLVPDESHDCVMVLEPLAKGYLVSVSAHVKKLLTEEGRVKLMNKTDGAHRRFLALEGAFMVRGHAWCHKLYVQILWHLDHIAELFPVTSGAKCDEDTIQFIPSSNGSDNEEPAKKKRKTSSRTVIKKTFQASAKHDNLCAPNSAKVAHHIQPCQSMVKTSWMHTEKVLGLKMWPDEPWLAGLADKLDKSTFLMSCQKELLSELANDTKYDADDENLADGKRAGEGHASKKCADGEHADGKHADGDGECAGEQHAGEEHAGEEHMGGENDIA</sequence>
<protein>
    <submittedName>
        <fullName evidence="2">Uncharacterized protein</fullName>
    </submittedName>
</protein>
<feature type="region of interest" description="Disordered" evidence="1">
    <location>
        <begin position="167"/>
        <end position="189"/>
    </location>
</feature>
<feature type="region of interest" description="Disordered" evidence="1">
    <location>
        <begin position="619"/>
        <end position="675"/>
    </location>
</feature>
<dbReference type="Proteomes" id="UP000092993">
    <property type="component" value="Unassembled WGS sequence"/>
</dbReference>
<keyword evidence="3" id="KW-1185">Reference proteome</keyword>
<feature type="region of interest" description="Disordered" evidence="1">
    <location>
        <begin position="505"/>
        <end position="526"/>
    </location>
</feature>
<accession>A0A1C7M128</accession>
<proteinExistence type="predicted"/>
<evidence type="ECO:0000256" key="1">
    <source>
        <dbReference type="SAM" id="MobiDB-lite"/>
    </source>
</evidence>
<evidence type="ECO:0000313" key="2">
    <source>
        <dbReference type="EMBL" id="OBZ70630.1"/>
    </source>
</evidence>
<dbReference type="AlphaFoldDB" id="A0A1C7M128"/>
<feature type="compositionally biased region" description="Low complexity" evidence="1">
    <location>
        <begin position="172"/>
        <end position="187"/>
    </location>
</feature>
<feature type="region of interest" description="Disordered" evidence="1">
    <location>
        <begin position="1"/>
        <end position="30"/>
    </location>
</feature>
<organism evidence="2 3">
    <name type="scientific">Grifola frondosa</name>
    <name type="common">Maitake</name>
    <name type="synonym">Polyporus frondosus</name>
    <dbReference type="NCBI Taxonomy" id="5627"/>
    <lineage>
        <taxon>Eukaryota</taxon>
        <taxon>Fungi</taxon>
        <taxon>Dikarya</taxon>
        <taxon>Basidiomycota</taxon>
        <taxon>Agaricomycotina</taxon>
        <taxon>Agaricomycetes</taxon>
        <taxon>Polyporales</taxon>
        <taxon>Grifolaceae</taxon>
        <taxon>Grifola</taxon>
    </lineage>
</organism>
<comment type="caution">
    <text evidence="2">The sequence shown here is derived from an EMBL/GenBank/DDBJ whole genome shotgun (WGS) entry which is preliminary data.</text>
</comment>
<reference evidence="2 3" key="1">
    <citation type="submission" date="2016-03" db="EMBL/GenBank/DDBJ databases">
        <title>Whole genome sequencing of Grifola frondosa 9006-11.</title>
        <authorList>
            <person name="Min B."/>
            <person name="Park H."/>
            <person name="Kim J.-G."/>
            <person name="Cho H."/>
            <person name="Oh Y.-L."/>
            <person name="Kong W.-S."/>
            <person name="Choi I.-G."/>
        </authorList>
    </citation>
    <scope>NUCLEOTIDE SEQUENCE [LARGE SCALE GENOMIC DNA]</scope>
    <source>
        <strain evidence="2 3">9006-11</strain>
    </source>
</reference>